<dbReference type="RefSeq" id="WP_100351127.1">
    <property type="nucleotide sequence ID" value="NZ_PGTZ01000012.1"/>
</dbReference>
<feature type="transmembrane region" description="Helical" evidence="1">
    <location>
        <begin position="53"/>
        <end position="74"/>
    </location>
</feature>
<organism evidence="2 3">
    <name type="scientific">Luteimicrobium subarcticum</name>
    <dbReference type="NCBI Taxonomy" id="620910"/>
    <lineage>
        <taxon>Bacteria</taxon>
        <taxon>Bacillati</taxon>
        <taxon>Actinomycetota</taxon>
        <taxon>Actinomycetes</taxon>
        <taxon>Micrococcales</taxon>
        <taxon>Luteimicrobium</taxon>
    </lineage>
</organism>
<reference evidence="2 3" key="1">
    <citation type="submission" date="2017-11" db="EMBL/GenBank/DDBJ databases">
        <title>Genomic Encyclopedia of Archaeal and Bacterial Type Strains, Phase II (KMG-II): From Individual Species to Whole Genera.</title>
        <authorList>
            <person name="Goeker M."/>
        </authorList>
    </citation>
    <scope>NUCLEOTIDE SEQUENCE [LARGE SCALE GENOMIC DNA]</scope>
    <source>
        <strain evidence="2 3">DSM 22413</strain>
    </source>
</reference>
<dbReference type="AlphaFoldDB" id="A0A2M8W3J6"/>
<keyword evidence="1" id="KW-0472">Membrane</keyword>
<keyword evidence="1" id="KW-0812">Transmembrane</keyword>
<name>A0A2M8W3J6_9MICO</name>
<comment type="caution">
    <text evidence="2">The sequence shown here is derived from an EMBL/GenBank/DDBJ whole genome shotgun (WGS) entry which is preliminary data.</text>
</comment>
<dbReference type="Proteomes" id="UP000231586">
    <property type="component" value="Unassembled WGS sequence"/>
</dbReference>
<evidence type="ECO:0000256" key="1">
    <source>
        <dbReference type="SAM" id="Phobius"/>
    </source>
</evidence>
<gene>
    <name evidence="2" type="ORF">CLV34_3026</name>
</gene>
<feature type="transmembrane region" description="Helical" evidence="1">
    <location>
        <begin position="86"/>
        <end position="107"/>
    </location>
</feature>
<proteinExistence type="predicted"/>
<feature type="transmembrane region" description="Helical" evidence="1">
    <location>
        <begin position="21"/>
        <end position="41"/>
    </location>
</feature>
<evidence type="ECO:0000313" key="3">
    <source>
        <dbReference type="Proteomes" id="UP000231586"/>
    </source>
</evidence>
<accession>A0A2M8W3J6</accession>
<sequence>MSADLCCRSLPTAWGRTAVRTAGLLLLLALSLAATTGWWLATALLGGSIDMTWAPAAFLTALAAAVAYPVSRALRQVRSGDAGRATFLLVAASGLAVVLAAALAVAADPWFLLGM</sequence>
<dbReference type="EMBL" id="PGTZ01000012">
    <property type="protein sequence ID" value="PJI85512.1"/>
    <property type="molecule type" value="Genomic_DNA"/>
</dbReference>
<keyword evidence="3" id="KW-1185">Reference proteome</keyword>
<keyword evidence="1" id="KW-1133">Transmembrane helix</keyword>
<evidence type="ECO:0000313" key="2">
    <source>
        <dbReference type="EMBL" id="PJI85512.1"/>
    </source>
</evidence>
<protein>
    <submittedName>
        <fullName evidence="2">Uncharacterized protein</fullName>
    </submittedName>
</protein>